<reference evidence="1 2" key="1">
    <citation type="submission" date="2024-08" db="EMBL/GenBank/DDBJ databases">
        <authorList>
            <person name="Cucini C."/>
            <person name="Frati F."/>
        </authorList>
    </citation>
    <scope>NUCLEOTIDE SEQUENCE [LARGE SCALE GENOMIC DNA]</scope>
</reference>
<name>A0ABP1RUG5_9HEXA</name>
<dbReference type="Proteomes" id="UP001642540">
    <property type="component" value="Unassembled WGS sequence"/>
</dbReference>
<accession>A0ABP1RUG5</accession>
<gene>
    <name evidence="1" type="ORF">ODALV1_LOCUS26185</name>
</gene>
<sequence length="189" mass="20982">MQIGGYSDTLHPIEELITSLKNKTDVLNAVQFSVSYDAEGIAYASVTVNIDSNGILSIDQTLADILGFRDTVFKNGKHNAELQIDKTMLENLAPQTVTLRYSKDVVKSATINTPEDSSLDALAEVLHDSFAEAGETVFVTADDNEEFITFNAEQRYQSQENNQEDNIEKISSFEISIPTYYKIIKADSQ</sequence>
<dbReference type="EMBL" id="CAXLJM020000109">
    <property type="protein sequence ID" value="CAL8135879.1"/>
    <property type="molecule type" value="Genomic_DNA"/>
</dbReference>
<comment type="caution">
    <text evidence="1">The sequence shown here is derived from an EMBL/GenBank/DDBJ whole genome shotgun (WGS) entry which is preliminary data.</text>
</comment>
<keyword evidence="2" id="KW-1185">Reference proteome</keyword>
<evidence type="ECO:0000313" key="1">
    <source>
        <dbReference type="EMBL" id="CAL8135879.1"/>
    </source>
</evidence>
<organism evidence="1 2">
    <name type="scientific">Orchesella dallaii</name>
    <dbReference type="NCBI Taxonomy" id="48710"/>
    <lineage>
        <taxon>Eukaryota</taxon>
        <taxon>Metazoa</taxon>
        <taxon>Ecdysozoa</taxon>
        <taxon>Arthropoda</taxon>
        <taxon>Hexapoda</taxon>
        <taxon>Collembola</taxon>
        <taxon>Entomobryomorpha</taxon>
        <taxon>Entomobryoidea</taxon>
        <taxon>Orchesellidae</taxon>
        <taxon>Orchesellinae</taxon>
        <taxon>Orchesella</taxon>
    </lineage>
</organism>
<evidence type="ECO:0000313" key="2">
    <source>
        <dbReference type="Proteomes" id="UP001642540"/>
    </source>
</evidence>
<protein>
    <submittedName>
        <fullName evidence="1">Uncharacterized protein</fullName>
    </submittedName>
</protein>
<proteinExistence type="predicted"/>